<dbReference type="GO" id="GO:0016747">
    <property type="term" value="F:acyltransferase activity, transferring groups other than amino-acyl groups"/>
    <property type="evidence" value="ECO:0007669"/>
    <property type="project" value="InterPro"/>
</dbReference>
<protein>
    <recommendedName>
        <fullName evidence="1">N-acetyltransferase domain-containing protein</fullName>
    </recommendedName>
</protein>
<dbReference type="PROSITE" id="PS51186">
    <property type="entry name" value="GNAT"/>
    <property type="match status" value="1"/>
</dbReference>
<dbReference type="CDD" id="cd04301">
    <property type="entry name" value="NAT_SF"/>
    <property type="match status" value="1"/>
</dbReference>
<accession>A0A3G1B266</accession>
<dbReference type="InterPro" id="IPR000182">
    <property type="entry name" value="GNAT_dom"/>
</dbReference>
<dbReference type="STRING" id="1603555.SU86_005835"/>
<dbReference type="RefSeq" id="WP_048188834.1">
    <property type="nucleotide sequence ID" value="NZ_CP011097.1"/>
</dbReference>
<feature type="domain" description="N-acetyltransferase" evidence="1">
    <location>
        <begin position="1"/>
        <end position="146"/>
    </location>
</feature>
<dbReference type="Pfam" id="PF00583">
    <property type="entry name" value="Acetyltransf_1"/>
    <property type="match status" value="1"/>
</dbReference>
<dbReference type="Proteomes" id="UP000266745">
    <property type="component" value="Chromosome"/>
</dbReference>
<dbReference type="Gene3D" id="3.40.630.30">
    <property type="match status" value="1"/>
</dbReference>
<dbReference type="AlphaFoldDB" id="A0A3G1B266"/>
<reference evidence="2 3" key="1">
    <citation type="journal article" date="2016" name="Sci. Rep.">
        <title>A novel ammonia-oxidizing archaeon from wastewater treatment plant: Its enrichment, physiological and genomic characteristics.</title>
        <authorList>
            <person name="Li Y."/>
            <person name="Ding K."/>
            <person name="Wen X."/>
            <person name="Zhang B."/>
            <person name="Shen B."/>
            <person name="Yang Y."/>
        </authorList>
    </citation>
    <scope>NUCLEOTIDE SEQUENCE [LARGE SCALE GENOMIC DNA]</scope>
    <source>
        <strain evidence="2 3">SAT1</strain>
    </source>
</reference>
<gene>
    <name evidence="2" type="ORF">SU86_005835</name>
</gene>
<dbReference type="PANTHER" id="PTHR43072">
    <property type="entry name" value="N-ACETYLTRANSFERASE"/>
    <property type="match status" value="1"/>
</dbReference>
<dbReference type="SUPFAM" id="SSF55729">
    <property type="entry name" value="Acyl-CoA N-acyltransferases (Nat)"/>
    <property type="match status" value="1"/>
</dbReference>
<evidence type="ECO:0000313" key="3">
    <source>
        <dbReference type="Proteomes" id="UP000266745"/>
    </source>
</evidence>
<dbReference type="EMBL" id="CP011097">
    <property type="protein sequence ID" value="AJZ75962.1"/>
    <property type="molecule type" value="Genomic_DNA"/>
</dbReference>
<dbReference type="OrthoDB" id="43754at2157"/>
<evidence type="ECO:0000259" key="1">
    <source>
        <dbReference type="PROSITE" id="PS51186"/>
    </source>
</evidence>
<organism evidence="2 3">
    <name type="scientific">Candidatus Nitrosotenuis cloacae</name>
    <dbReference type="NCBI Taxonomy" id="1603555"/>
    <lineage>
        <taxon>Archaea</taxon>
        <taxon>Nitrososphaerota</taxon>
        <taxon>Candidatus Nitrosotenuis</taxon>
    </lineage>
</organism>
<sequence>MKIRHAKKTDKNQILPFCKNTFRWGDYIDRVWDKWLAEKNLLVIEEKDKTLGICNAAISPNQVWIEGIRIHPDSRRKGYASKLVVAAENIARKKKLGFSRMIIADNNKRSLKMARSLGYVLEDKWWLYNMPPKKQHTTAKLAKSAKNLEHLIQSDTYSESWNWLPLTKTTLSKLARAGRIITYSKNKKILAMGIWNKSSRLDDDMMQLGYIYGSKDGIKPILQFLQNKGFEEKSNRIQLLIQHKINLTMRGLDRRMLFCLMKKEL</sequence>
<dbReference type="PANTHER" id="PTHR43072:SF52">
    <property type="entry name" value="GCN5-RELATED N-ACETYLTRANSFERASE"/>
    <property type="match status" value="1"/>
</dbReference>
<dbReference type="GeneID" id="24875919"/>
<dbReference type="KEGG" id="tah:SU86_005835"/>
<proteinExistence type="predicted"/>
<keyword evidence="3" id="KW-1185">Reference proteome</keyword>
<name>A0A3G1B266_9ARCH</name>
<evidence type="ECO:0000313" key="2">
    <source>
        <dbReference type="EMBL" id="AJZ75962.1"/>
    </source>
</evidence>
<dbReference type="InterPro" id="IPR016181">
    <property type="entry name" value="Acyl_CoA_acyltransferase"/>
</dbReference>